<keyword evidence="1" id="KW-0808">Transferase</keyword>
<dbReference type="InterPro" id="IPR027417">
    <property type="entry name" value="P-loop_NTPase"/>
</dbReference>
<evidence type="ECO:0000259" key="2">
    <source>
        <dbReference type="Pfam" id="PF01583"/>
    </source>
</evidence>
<dbReference type="InterPro" id="IPR059117">
    <property type="entry name" value="APS_kinase_dom"/>
</dbReference>
<evidence type="ECO:0000256" key="1">
    <source>
        <dbReference type="ARBA" id="ARBA00022679"/>
    </source>
</evidence>
<sequence length="102" mass="11487">MVYWITGNSGSGKTTLARKLKNQIPNSIVVRGGQVRRVWKTEHYDYETIAKIAVFLEAEGYVVIIECIGPVASEVARIKKMFNEFIEIPMPFGRDAKGRKIG</sequence>
<reference evidence="3" key="1">
    <citation type="journal article" date="2014" name="Front. Microbiol.">
        <title>High frequency of phylogenetically diverse reductive dehalogenase-homologous genes in deep subseafloor sedimentary metagenomes.</title>
        <authorList>
            <person name="Kawai M."/>
            <person name="Futagami T."/>
            <person name="Toyoda A."/>
            <person name="Takaki Y."/>
            <person name="Nishi S."/>
            <person name="Hori S."/>
            <person name="Arai W."/>
            <person name="Tsubouchi T."/>
            <person name="Morono Y."/>
            <person name="Uchiyama I."/>
            <person name="Ito T."/>
            <person name="Fujiyama A."/>
            <person name="Inagaki F."/>
            <person name="Takami H."/>
        </authorList>
    </citation>
    <scope>NUCLEOTIDE SEQUENCE</scope>
    <source>
        <strain evidence="3">Expedition CK06-06</strain>
    </source>
</reference>
<feature type="domain" description="APS kinase" evidence="2">
    <location>
        <begin position="2"/>
        <end position="88"/>
    </location>
</feature>
<dbReference type="EMBL" id="BARS01003885">
    <property type="protein sequence ID" value="GAF69648.1"/>
    <property type="molecule type" value="Genomic_DNA"/>
</dbReference>
<protein>
    <recommendedName>
        <fullName evidence="2">APS kinase domain-containing protein</fullName>
    </recommendedName>
</protein>
<dbReference type="Pfam" id="PF01583">
    <property type="entry name" value="APS_kinase"/>
    <property type="match status" value="1"/>
</dbReference>
<proteinExistence type="predicted"/>
<dbReference type="SUPFAM" id="SSF52540">
    <property type="entry name" value="P-loop containing nucleoside triphosphate hydrolases"/>
    <property type="match status" value="1"/>
</dbReference>
<evidence type="ECO:0000313" key="3">
    <source>
        <dbReference type="EMBL" id="GAF69648.1"/>
    </source>
</evidence>
<comment type="caution">
    <text evidence="3">The sequence shown here is derived from an EMBL/GenBank/DDBJ whole genome shotgun (WGS) entry which is preliminary data.</text>
</comment>
<accession>X0RLH5</accession>
<organism evidence="3">
    <name type="scientific">marine sediment metagenome</name>
    <dbReference type="NCBI Taxonomy" id="412755"/>
    <lineage>
        <taxon>unclassified sequences</taxon>
        <taxon>metagenomes</taxon>
        <taxon>ecological metagenomes</taxon>
    </lineage>
</organism>
<name>X0RLH5_9ZZZZ</name>
<dbReference type="Gene3D" id="3.40.50.300">
    <property type="entry name" value="P-loop containing nucleotide triphosphate hydrolases"/>
    <property type="match status" value="1"/>
</dbReference>
<gene>
    <name evidence="3" type="ORF">S01H1_07551</name>
</gene>
<dbReference type="AlphaFoldDB" id="X0RLH5"/>